<dbReference type="Proteomes" id="UP000602395">
    <property type="component" value="Unassembled WGS sequence"/>
</dbReference>
<feature type="domain" description="PPE" evidence="3">
    <location>
        <begin position="9"/>
        <end position="171"/>
    </location>
</feature>
<evidence type="ECO:0000313" key="4">
    <source>
        <dbReference type="EMBL" id="MBD1318705.1"/>
    </source>
</evidence>
<evidence type="ECO:0000256" key="1">
    <source>
        <dbReference type="ARBA" id="ARBA00010652"/>
    </source>
</evidence>
<dbReference type="SUPFAM" id="SSF140459">
    <property type="entry name" value="PE/PPE dimer-like"/>
    <property type="match status" value="1"/>
</dbReference>
<comment type="caution">
    <text evidence="4">The sequence shown here is derived from an EMBL/GenBank/DDBJ whole genome shotgun (WGS) entry which is preliminary data.</text>
</comment>
<evidence type="ECO:0000256" key="2">
    <source>
        <dbReference type="SAM" id="MobiDB-lite"/>
    </source>
</evidence>
<dbReference type="Gene3D" id="1.20.1260.20">
    <property type="entry name" value="PPE superfamily"/>
    <property type="match status" value="1"/>
</dbReference>
<reference evidence="4 5" key="1">
    <citation type="submission" date="2020-09" db="EMBL/GenBank/DDBJ databases">
        <title>Novel species in genus Gordonia.</title>
        <authorList>
            <person name="Zhang G."/>
        </authorList>
    </citation>
    <scope>NUCLEOTIDE SEQUENCE [LARGE SCALE GENOMIC DNA]</scope>
    <source>
        <strain evidence="4 5">ON-33</strain>
    </source>
</reference>
<feature type="region of interest" description="Disordered" evidence="2">
    <location>
        <begin position="164"/>
        <end position="212"/>
    </location>
</feature>
<evidence type="ECO:0000259" key="3">
    <source>
        <dbReference type="Pfam" id="PF00823"/>
    </source>
</evidence>
<name>A0ABR7W7X0_9ACTN</name>
<dbReference type="Pfam" id="PF00823">
    <property type="entry name" value="PPE"/>
    <property type="match status" value="1"/>
</dbReference>
<dbReference type="InterPro" id="IPR000030">
    <property type="entry name" value="PPE_dom"/>
</dbReference>
<proteinExistence type="inferred from homology"/>
<feature type="compositionally biased region" description="Low complexity" evidence="2">
    <location>
        <begin position="245"/>
        <end position="282"/>
    </location>
</feature>
<comment type="similarity">
    <text evidence="1">Belongs to the mycobacterial PPE family.</text>
</comment>
<keyword evidence="5" id="KW-1185">Reference proteome</keyword>
<dbReference type="RefSeq" id="WP_164308752.1">
    <property type="nucleotide sequence ID" value="NZ_BAABAD010000003.1"/>
</dbReference>
<accession>A0ABR7W7X0</accession>
<evidence type="ECO:0000313" key="5">
    <source>
        <dbReference type="Proteomes" id="UP000602395"/>
    </source>
</evidence>
<gene>
    <name evidence="4" type="ORF">IDF66_03850</name>
</gene>
<dbReference type="InterPro" id="IPR038332">
    <property type="entry name" value="PPE_sf"/>
</dbReference>
<feature type="region of interest" description="Disordered" evidence="2">
    <location>
        <begin position="236"/>
        <end position="346"/>
    </location>
</feature>
<sequence>MTGFTGVIWDARPTEKLAFDLGDGPGPGPLTDAGLAWGTVSAELASAATEYGSILAALGLNWRSPHTSAAFEKLTRLAPWFAETAAAAGRNAGRAEGQAAAVTVARLTMPNIVEVDVAEKAMHAATVVSALAPALVGAAAHAERALHDQKLRAARVMETYEAATESAARPWTDSRPAPDLVSAGPLGAERAARQAAARAATHPAPSTVSAPVSMGGIPMGGVAPPPEKTGYAPTILAGGAGGGTPVPAATTPSGSPASNTPMGPMATHPAAAATERAVARGPMVSEQTDDSHGPSASAADERSSSTWAELAVAEQPAAHHVSDAGARSLDPRYLTETLSLDQRRGG</sequence>
<protein>
    <submittedName>
        <fullName evidence="4">PPE domain-containing protein</fullName>
    </submittedName>
</protein>
<dbReference type="EMBL" id="JACWMS010000001">
    <property type="protein sequence ID" value="MBD1318705.1"/>
    <property type="molecule type" value="Genomic_DNA"/>
</dbReference>
<organism evidence="4 5">
    <name type="scientific">Gordonia hankookensis</name>
    <dbReference type="NCBI Taxonomy" id="589403"/>
    <lineage>
        <taxon>Bacteria</taxon>
        <taxon>Bacillati</taxon>
        <taxon>Actinomycetota</taxon>
        <taxon>Actinomycetes</taxon>
        <taxon>Mycobacteriales</taxon>
        <taxon>Gordoniaceae</taxon>
        <taxon>Gordonia</taxon>
    </lineage>
</organism>